<keyword evidence="10" id="KW-0812">Transmembrane</keyword>
<evidence type="ECO:0000256" key="4">
    <source>
        <dbReference type="ARBA" id="ARBA00022617"/>
    </source>
</evidence>
<keyword evidence="10" id="KW-0472">Membrane</keyword>
<dbReference type="PANTHER" id="PTHR30600:SF7">
    <property type="entry name" value="CYTOCHROME C PEROXIDASE-RELATED"/>
    <property type="match status" value="1"/>
</dbReference>
<dbReference type="InterPro" id="IPR036909">
    <property type="entry name" value="Cyt_c-like_dom_sf"/>
</dbReference>
<dbReference type="GO" id="GO:0004130">
    <property type="term" value="F:cytochrome-c peroxidase activity"/>
    <property type="evidence" value="ECO:0007669"/>
    <property type="project" value="TreeGrafter"/>
</dbReference>
<dbReference type="Pfam" id="PF14376">
    <property type="entry name" value="Haem_bd"/>
    <property type="match status" value="1"/>
</dbReference>
<dbReference type="Proteomes" id="UP000268615">
    <property type="component" value="Unassembled WGS sequence"/>
</dbReference>
<keyword evidence="8 9" id="KW-0408">Iron</keyword>
<dbReference type="OrthoDB" id="9805202at2"/>
<dbReference type="GO" id="GO:0020037">
    <property type="term" value="F:heme binding"/>
    <property type="evidence" value="ECO:0007669"/>
    <property type="project" value="InterPro"/>
</dbReference>
<accession>A0A3N5E3W6</accession>
<keyword evidence="7" id="KW-0560">Oxidoreductase</keyword>
<comment type="subcellular location">
    <subcellularLocation>
        <location evidence="1">Cell envelope</location>
    </subcellularLocation>
</comment>
<evidence type="ECO:0000256" key="3">
    <source>
        <dbReference type="ARBA" id="ARBA00022559"/>
    </source>
</evidence>
<evidence type="ECO:0000259" key="11">
    <source>
        <dbReference type="PROSITE" id="PS51007"/>
    </source>
</evidence>
<dbReference type="PROSITE" id="PS51007">
    <property type="entry name" value="CYTC"/>
    <property type="match status" value="2"/>
</dbReference>
<dbReference type="PANTHER" id="PTHR30600">
    <property type="entry name" value="CYTOCHROME C PEROXIDASE-RELATED"/>
    <property type="match status" value="1"/>
</dbReference>
<keyword evidence="3 12" id="KW-0575">Peroxidase</keyword>
<evidence type="ECO:0000256" key="9">
    <source>
        <dbReference type="PROSITE-ProRule" id="PRU00433"/>
    </source>
</evidence>
<keyword evidence="10" id="KW-1133">Transmembrane helix</keyword>
<dbReference type="InterPro" id="IPR004852">
    <property type="entry name" value="Di-haem_cyt_c_peroxidsae"/>
</dbReference>
<organism evidence="12 13">
    <name type="scientific">Buttiauxella warmboldiae</name>
    <dbReference type="NCBI Taxonomy" id="82993"/>
    <lineage>
        <taxon>Bacteria</taxon>
        <taxon>Pseudomonadati</taxon>
        <taxon>Pseudomonadota</taxon>
        <taxon>Gammaproteobacteria</taxon>
        <taxon>Enterobacterales</taxon>
        <taxon>Enterobacteriaceae</taxon>
        <taxon>Buttiauxella</taxon>
    </lineage>
</organism>
<reference evidence="12 13" key="1">
    <citation type="submission" date="2018-11" db="EMBL/GenBank/DDBJ databases">
        <title>Draft genome sequence of Buttiauxella warmboldiae CCUG 35512.</title>
        <authorList>
            <person name="Salva-Serra F."/>
            <person name="Marathe N."/>
            <person name="Moore E."/>
            <person name="Svensson L."/>
            <person name="Engstrom-Jakobsson H."/>
        </authorList>
    </citation>
    <scope>NUCLEOTIDE SEQUENCE [LARGE SCALE GENOMIC DNA]</scope>
    <source>
        <strain evidence="12 13">CCUG 35512</strain>
    </source>
</reference>
<comment type="caution">
    <text evidence="12">The sequence shown here is derived from an EMBL/GenBank/DDBJ whole genome shotgun (WGS) entry which is preliminary data.</text>
</comment>
<evidence type="ECO:0000256" key="6">
    <source>
        <dbReference type="ARBA" id="ARBA00022982"/>
    </source>
</evidence>
<proteinExistence type="predicted"/>
<dbReference type="Pfam" id="PF03150">
    <property type="entry name" value="CCP_MauG"/>
    <property type="match status" value="1"/>
</dbReference>
<feature type="domain" description="Cytochrome c" evidence="11">
    <location>
        <begin position="337"/>
        <end position="454"/>
    </location>
</feature>
<dbReference type="EMBL" id="RPOH01000056">
    <property type="protein sequence ID" value="RPH25316.1"/>
    <property type="molecule type" value="Genomic_DNA"/>
</dbReference>
<feature type="domain" description="Cytochrome c" evidence="11">
    <location>
        <begin position="185"/>
        <end position="317"/>
    </location>
</feature>
<evidence type="ECO:0000256" key="7">
    <source>
        <dbReference type="ARBA" id="ARBA00023002"/>
    </source>
</evidence>
<dbReference type="Gene3D" id="1.10.760.10">
    <property type="entry name" value="Cytochrome c-like domain"/>
    <property type="match status" value="2"/>
</dbReference>
<dbReference type="GO" id="GO:0030313">
    <property type="term" value="C:cell envelope"/>
    <property type="evidence" value="ECO:0007669"/>
    <property type="project" value="UniProtKB-SubCell"/>
</dbReference>
<dbReference type="InterPro" id="IPR025992">
    <property type="entry name" value="Haem-bd"/>
</dbReference>
<dbReference type="RefSeq" id="WP_124024620.1">
    <property type="nucleotide sequence ID" value="NZ_RPOH01000056.1"/>
</dbReference>
<dbReference type="SMART" id="SM01235">
    <property type="entry name" value="Haem_bd"/>
    <property type="match status" value="1"/>
</dbReference>
<dbReference type="InterPro" id="IPR051395">
    <property type="entry name" value="Cytochrome_c_Peroxidase/MauG"/>
</dbReference>
<gene>
    <name evidence="12" type="ORF">EHN07_13385</name>
</gene>
<protein>
    <submittedName>
        <fullName evidence="12">Cytochrome-c peroxidase</fullName>
    </submittedName>
</protein>
<dbReference type="FunFam" id="1.10.760.10:FF:000004">
    <property type="entry name" value="Cytochrome c peroxidase"/>
    <property type="match status" value="1"/>
</dbReference>
<sequence length="463" mass="51503">MRTTTKLLTAAACIGILGYLSLVGYVHYHDTDHTQFPTTTGNLPPLNASVLGILNEKGCDYCHTPEAKLPFYATFPVAKQLMDYDIQLGYKSFNLKDIRKSLLENSVPPQSDLNKIEWVMEHETMPPTRYIALHWAGHMNEQERTALLTWVKKQRLEHYATPDMAENRRNEPVQPIPFSLPVDGKKVALGMRLYHDPRLSGDNSISCAHCHQLGAGGVDGLKTSQGVGGEIGPINAPTVFNAIFNIEQFWDGRAADLQAQAGGPPLNPIEMASKSWDEITGKLRQDPILTRDFTAVYPQGFSGPAITDAIAEFEKTLITPNAPFDRYLRGDENALTAQQKHGYQLFKENKCATCHTGKILGGRSFEPLGLKKDFGFGEITPADIGRMNVTKEVRDRLRQKVPTLRNVALTAPYFHRGDVPTLDEAVKQMLKYQVGTTLPQNDVDDIVAFLHTLNGVYTPYPLN</sequence>
<dbReference type="InterPro" id="IPR009056">
    <property type="entry name" value="Cyt_c-like_dom"/>
</dbReference>
<dbReference type="SUPFAM" id="SSF46626">
    <property type="entry name" value="Cytochrome c"/>
    <property type="match status" value="2"/>
</dbReference>
<dbReference type="Pfam" id="PF00034">
    <property type="entry name" value="Cytochrom_C"/>
    <property type="match status" value="1"/>
</dbReference>
<keyword evidence="2" id="KW-0813">Transport</keyword>
<keyword evidence="13" id="KW-1185">Reference proteome</keyword>
<dbReference type="GO" id="GO:0046872">
    <property type="term" value="F:metal ion binding"/>
    <property type="evidence" value="ECO:0007669"/>
    <property type="project" value="UniProtKB-KW"/>
</dbReference>
<dbReference type="GO" id="GO:0009055">
    <property type="term" value="F:electron transfer activity"/>
    <property type="evidence" value="ECO:0007669"/>
    <property type="project" value="InterPro"/>
</dbReference>
<name>A0A3N5E3W6_9ENTR</name>
<keyword evidence="6" id="KW-0249">Electron transport</keyword>
<dbReference type="AlphaFoldDB" id="A0A3N5E3W6"/>
<evidence type="ECO:0000256" key="8">
    <source>
        <dbReference type="ARBA" id="ARBA00023004"/>
    </source>
</evidence>
<evidence type="ECO:0000256" key="10">
    <source>
        <dbReference type="SAM" id="Phobius"/>
    </source>
</evidence>
<keyword evidence="5 9" id="KW-0479">Metal-binding</keyword>
<feature type="transmembrane region" description="Helical" evidence="10">
    <location>
        <begin position="7"/>
        <end position="28"/>
    </location>
</feature>
<dbReference type="FunFam" id="1.10.760.10:FF:000007">
    <property type="entry name" value="Cytochrome c peroxidase"/>
    <property type="match status" value="1"/>
</dbReference>
<evidence type="ECO:0000313" key="12">
    <source>
        <dbReference type="EMBL" id="RPH25316.1"/>
    </source>
</evidence>
<evidence type="ECO:0000256" key="5">
    <source>
        <dbReference type="ARBA" id="ARBA00022723"/>
    </source>
</evidence>
<evidence type="ECO:0000256" key="2">
    <source>
        <dbReference type="ARBA" id="ARBA00022448"/>
    </source>
</evidence>
<evidence type="ECO:0000313" key="13">
    <source>
        <dbReference type="Proteomes" id="UP000268615"/>
    </source>
</evidence>
<evidence type="ECO:0000256" key="1">
    <source>
        <dbReference type="ARBA" id="ARBA00004196"/>
    </source>
</evidence>
<keyword evidence="4 9" id="KW-0349">Heme</keyword>